<protein>
    <submittedName>
        <fullName evidence="2">Uncharacterized protein</fullName>
    </submittedName>
</protein>
<dbReference type="WBParaSite" id="Minc3s01641g25280">
    <property type="protein sequence ID" value="Minc3s01641g25280"/>
    <property type="gene ID" value="Minc3s01641g25280"/>
</dbReference>
<name>A0A914MCM2_MELIC</name>
<reference evidence="2" key="1">
    <citation type="submission" date="2022-11" db="UniProtKB">
        <authorList>
            <consortium name="WormBaseParasite"/>
        </authorList>
    </citation>
    <scope>IDENTIFICATION</scope>
</reference>
<dbReference type="Proteomes" id="UP000887563">
    <property type="component" value="Unplaced"/>
</dbReference>
<evidence type="ECO:0000313" key="1">
    <source>
        <dbReference type="Proteomes" id="UP000887563"/>
    </source>
</evidence>
<dbReference type="AlphaFoldDB" id="A0A914MCM2"/>
<evidence type="ECO:0000313" key="2">
    <source>
        <dbReference type="WBParaSite" id="Minc3s01641g25280"/>
    </source>
</evidence>
<proteinExistence type="predicted"/>
<sequence>MKIKNDKEICRHKKINSRFRKSGFRPDSSFGLKIGTTHRPNNTPSVLKDVHTVKLLITTLGIYSVDLPLEGINNRGRVIIRGLKFERVLGYFLGVII</sequence>
<accession>A0A914MCM2</accession>
<keyword evidence="1" id="KW-1185">Reference proteome</keyword>
<organism evidence="1 2">
    <name type="scientific">Meloidogyne incognita</name>
    <name type="common">Southern root-knot nematode worm</name>
    <name type="synonym">Oxyuris incognita</name>
    <dbReference type="NCBI Taxonomy" id="6306"/>
    <lineage>
        <taxon>Eukaryota</taxon>
        <taxon>Metazoa</taxon>
        <taxon>Ecdysozoa</taxon>
        <taxon>Nematoda</taxon>
        <taxon>Chromadorea</taxon>
        <taxon>Rhabditida</taxon>
        <taxon>Tylenchina</taxon>
        <taxon>Tylenchomorpha</taxon>
        <taxon>Tylenchoidea</taxon>
        <taxon>Meloidogynidae</taxon>
        <taxon>Meloidogyninae</taxon>
        <taxon>Meloidogyne</taxon>
        <taxon>Meloidogyne incognita group</taxon>
    </lineage>
</organism>